<dbReference type="AlphaFoldDB" id="A0A1U0XG38"/>
<organism evidence="1 2">
    <name type="scientific">Mycobacteroides abscessus subsp. massiliense</name>
    <dbReference type="NCBI Taxonomy" id="1962118"/>
    <lineage>
        <taxon>Bacteria</taxon>
        <taxon>Bacillati</taxon>
        <taxon>Actinomycetota</taxon>
        <taxon>Actinomycetes</taxon>
        <taxon>Mycobacteriales</taxon>
        <taxon>Mycobacteriaceae</taxon>
        <taxon>Mycobacteroides</taxon>
        <taxon>Mycobacteroides abscessus</taxon>
    </lineage>
</organism>
<dbReference type="EMBL" id="FVGW01000001">
    <property type="protein sequence ID" value="SKL52422.1"/>
    <property type="molecule type" value="Genomic_DNA"/>
</dbReference>
<name>A0A1U0XG38_9MYCO</name>
<gene>
    <name evidence="1" type="ORF">SAMEA2259716_00897</name>
</gene>
<sequence>MAWPIVDFNGARYYQGQGYTLVPVDGTGVAHVLLREDGGIMGGVSGVEQGPPGKHAEFDEKIDLTPLAPEDATPDSAFFELITPPTDTTPGRWKMHLALHTGKTGKDGATRWNPLDLSTNPKAGWIPAVKTDLLGFELVPQKVAEVFYPGEIKNIGTGNANGTMAAIDIPPRPWPRRIRAQGQTVVTGEAADVRVNLLARLNGEANGNIVGRCVGIAQTDRLAFSPGKPIGPGSTTDDYDTIPAGTSATVHIRCERQTGTSTYTATAAMSHFNIEAWPL</sequence>
<protein>
    <submittedName>
        <fullName evidence="1">Gp37 protein</fullName>
    </submittedName>
</protein>
<proteinExistence type="predicted"/>
<dbReference type="RefSeq" id="WP_005123204.1">
    <property type="nucleotide sequence ID" value="NZ_FVEP01000013.1"/>
</dbReference>
<accession>A0A1U0XG38</accession>
<evidence type="ECO:0000313" key="1">
    <source>
        <dbReference type="EMBL" id="SKL52422.1"/>
    </source>
</evidence>
<dbReference type="Proteomes" id="UP000190074">
    <property type="component" value="Unassembled WGS sequence"/>
</dbReference>
<evidence type="ECO:0000313" key="2">
    <source>
        <dbReference type="Proteomes" id="UP000190074"/>
    </source>
</evidence>
<reference evidence="1 2" key="1">
    <citation type="submission" date="2016-11" db="EMBL/GenBank/DDBJ databases">
        <authorList>
            <consortium name="Pathogen Informatics"/>
        </authorList>
    </citation>
    <scope>NUCLEOTIDE SEQUENCE [LARGE SCALE GENOMIC DNA]</scope>
    <source>
        <strain evidence="1 2">911</strain>
    </source>
</reference>